<gene>
    <name evidence="1" type="ORF">NM688_g1331</name>
</gene>
<organism evidence="1 2">
    <name type="scientific">Phlebia brevispora</name>
    <dbReference type="NCBI Taxonomy" id="194682"/>
    <lineage>
        <taxon>Eukaryota</taxon>
        <taxon>Fungi</taxon>
        <taxon>Dikarya</taxon>
        <taxon>Basidiomycota</taxon>
        <taxon>Agaricomycotina</taxon>
        <taxon>Agaricomycetes</taxon>
        <taxon>Polyporales</taxon>
        <taxon>Meruliaceae</taxon>
        <taxon>Phlebia</taxon>
    </lineage>
</organism>
<evidence type="ECO:0000313" key="1">
    <source>
        <dbReference type="EMBL" id="KAJ3557698.1"/>
    </source>
</evidence>
<proteinExistence type="predicted"/>
<protein>
    <submittedName>
        <fullName evidence="1">Uncharacterized protein</fullName>
    </submittedName>
</protein>
<dbReference type="EMBL" id="JANHOG010000138">
    <property type="protein sequence ID" value="KAJ3557698.1"/>
    <property type="molecule type" value="Genomic_DNA"/>
</dbReference>
<accession>A0ACC1TBU8</accession>
<keyword evidence="2" id="KW-1185">Reference proteome</keyword>
<sequence length="700" mass="76828">MSGLFSNFSSALDLYFTRYIPHGAVNALQQGQLSASHELSSSLQREFKDREMEVDPVGKIETIAELEDVSAGHDDRAWCVAWNPAKPLLASCSADKTVRLYNYSHSSSADGASDVITFSHNTTIPTGHAKTVRALAWSPSGETLATASFDSNIGIWSQEEGGDDDDTSTKEWECMSLLEGHETECKSVAYSSNGTLLASCSRDKTVWIWEVHPDSDFECMAVLMEHTQDVKCVAWHPTEEILASASYDDTIKLYMDDPSDDWFCASTLNGHTSTVWTLAWEPVAGRYLASGSDDSTIRIWRRVPSTGEIKFDCAAVLDGHSGTVYSISWTPSPIDPVEHDGTRELGWLASAGADGTILIRQISETASSSTDNKPIVNWRLVARIEAAHGVSEINHIAWCPRVGMRNVFATAGDDGHIKVWRLTVRTLENNVFLDVWLYKPEGPGPFPVVVAGHGMSLVKDAGMAVFGERWASEAGWASLILDYRGFGDSDGKPRNFISIEKQIQDYRAVIEWARARPETFRTDKIVPFGSAMAGLCVCDLIVNDPDLAGGIGHSPVLDGYGTVMGLAPDPVLLFWAAIDFVRGKLGWSPIFVKAVGFIQMYDNGTVGIPYSKANNLVAPRLAFDLMSWRPALKDAKSPMLVVAGDNDDLIPYAVTEKAVRESNGKVRWEKYSGGHFDIMEGGKAFEFNVKHQVAFLRSLM</sequence>
<reference evidence="1" key="1">
    <citation type="submission" date="2022-07" db="EMBL/GenBank/DDBJ databases">
        <title>Genome Sequence of Phlebia brevispora.</title>
        <authorList>
            <person name="Buettner E."/>
        </authorList>
    </citation>
    <scope>NUCLEOTIDE SEQUENCE</scope>
    <source>
        <strain evidence="1">MPL23</strain>
    </source>
</reference>
<name>A0ACC1TBU8_9APHY</name>
<dbReference type="Proteomes" id="UP001148662">
    <property type="component" value="Unassembled WGS sequence"/>
</dbReference>
<evidence type="ECO:0000313" key="2">
    <source>
        <dbReference type="Proteomes" id="UP001148662"/>
    </source>
</evidence>
<comment type="caution">
    <text evidence="1">The sequence shown here is derived from an EMBL/GenBank/DDBJ whole genome shotgun (WGS) entry which is preliminary data.</text>
</comment>